<dbReference type="Gene3D" id="3.30.200.20">
    <property type="entry name" value="Phosphorylase Kinase, domain 1"/>
    <property type="match status" value="1"/>
</dbReference>
<dbReference type="GO" id="GO:0005524">
    <property type="term" value="F:ATP binding"/>
    <property type="evidence" value="ECO:0007669"/>
    <property type="project" value="InterPro"/>
</dbReference>
<dbReference type="Proteomes" id="UP000245207">
    <property type="component" value="Unassembled WGS sequence"/>
</dbReference>
<dbReference type="SUPFAM" id="SSF56112">
    <property type="entry name" value="Protein kinase-like (PK-like)"/>
    <property type="match status" value="1"/>
</dbReference>
<dbReference type="PROSITE" id="PS50011">
    <property type="entry name" value="PROTEIN_KINASE_DOM"/>
    <property type="match status" value="1"/>
</dbReference>
<evidence type="ECO:0000313" key="2">
    <source>
        <dbReference type="EMBL" id="PWA82584.1"/>
    </source>
</evidence>
<dbReference type="SMART" id="SM00220">
    <property type="entry name" value="S_TKc"/>
    <property type="match status" value="1"/>
</dbReference>
<evidence type="ECO:0000259" key="1">
    <source>
        <dbReference type="PROSITE" id="PS50011"/>
    </source>
</evidence>
<keyword evidence="2" id="KW-0430">Lectin</keyword>
<proteinExistence type="predicted"/>
<dbReference type="PROSITE" id="PS00108">
    <property type="entry name" value="PROTEIN_KINASE_ST"/>
    <property type="match status" value="1"/>
</dbReference>
<dbReference type="STRING" id="35608.A0A2U1PA15"/>
<dbReference type="GO" id="GO:0005886">
    <property type="term" value="C:plasma membrane"/>
    <property type="evidence" value="ECO:0007669"/>
    <property type="project" value="TreeGrafter"/>
</dbReference>
<dbReference type="GO" id="GO:0004714">
    <property type="term" value="F:transmembrane receptor protein tyrosine kinase activity"/>
    <property type="evidence" value="ECO:0007669"/>
    <property type="project" value="InterPro"/>
</dbReference>
<comment type="caution">
    <text evidence="2">The sequence shown here is derived from an EMBL/GenBank/DDBJ whole genome shotgun (WGS) entry which is preliminary data.</text>
</comment>
<dbReference type="InterPro" id="IPR008271">
    <property type="entry name" value="Ser/Thr_kinase_AS"/>
</dbReference>
<sequence length="257" mass="29222">MVAVKQLDVTRGQGQHEFLMKISMLARYKHENLVSLVGFCDEDNEKIIVYEHEWCGEGHRVLHRDIKSSNVLLNENWEAKISDFGLSIIGPTNQEFTFLVTNACGTHGYIDPLYATTDVLTKESDVYSFCVVLFEVLCGRLAKPHYKEGKLDEIIAPNLLKQMKPYSLPTFSRIAYQCLKKDRKERPTMGLIVKELQNSLELQIINFDVDEEIIGINGTVGVTTGRHEGLKGLAFSYHGMQVHLRGFMVEVAFTYMV</sequence>
<feature type="domain" description="Protein kinase" evidence="1">
    <location>
        <begin position="1"/>
        <end position="200"/>
    </location>
</feature>
<dbReference type="AlphaFoldDB" id="A0A2U1PA15"/>
<dbReference type="Gene3D" id="1.10.510.10">
    <property type="entry name" value="Transferase(Phosphotransferase) domain 1"/>
    <property type="match status" value="1"/>
</dbReference>
<evidence type="ECO:0000313" key="3">
    <source>
        <dbReference type="Proteomes" id="UP000245207"/>
    </source>
</evidence>
<name>A0A2U1PA15_ARTAN</name>
<reference evidence="2 3" key="1">
    <citation type="journal article" date="2018" name="Mol. Plant">
        <title>The genome of Artemisia annua provides insight into the evolution of Asteraceae family and artemisinin biosynthesis.</title>
        <authorList>
            <person name="Shen Q."/>
            <person name="Zhang L."/>
            <person name="Liao Z."/>
            <person name="Wang S."/>
            <person name="Yan T."/>
            <person name="Shi P."/>
            <person name="Liu M."/>
            <person name="Fu X."/>
            <person name="Pan Q."/>
            <person name="Wang Y."/>
            <person name="Lv Z."/>
            <person name="Lu X."/>
            <person name="Zhang F."/>
            <person name="Jiang W."/>
            <person name="Ma Y."/>
            <person name="Chen M."/>
            <person name="Hao X."/>
            <person name="Li L."/>
            <person name="Tang Y."/>
            <person name="Lv G."/>
            <person name="Zhou Y."/>
            <person name="Sun X."/>
            <person name="Brodelius P.E."/>
            <person name="Rose J.K.C."/>
            <person name="Tang K."/>
        </authorList>
    </citation>
    <scope>NUCLEOTIDE SEQUENCE [LARGE SCALE GENOMIC DNA]</scope>
    <source>
        <strain evidence="3">cv. Huhao1</strain>
        <tissue evidence="2">Leaf</tissue>
    </source>
</reference>
<dbReference type="EMBL" id="PKPP01001457">
    <property type="protein sequence ID" value="PWA82584.1"/>
    <property type="molecule type" value="Genomic_DNA"/>
</dbReference>
<organism evidence="2 3">
    <name type="scientific">Artemisia annua</name>
    <name type="common">Sweet wormwood</name>
    <dbReference type="NCBI Taxonomy" id="35608"/>
    <lineage>
        <taxon>Eukaryota</taxon>
        <taxon>Viridiplantae</taxon>
        <taxon>Streptophyta</taxon>
        <taxon>Embryophyta</taxon>
        <taxon>Tracheophyta</taxon>
        <taxon>Spermatophyta</taxon>
        <taxon>Magnoliopsida</taxon>
        <taxon>eudicotyledons</taxon>
        <taxon>Gunneridae</taxon>
        <taxon>Pentapetalae</taxon>
        <taxon>asterids</taxon>
        <taxon>campanulids</taxon>
        <taxon>Asterales</taxon>
        <taxon>Asteraceae</taxon>
        <taxon>Asteroideae</taxon>
        <taxon>Anthemideae</taxon>
        <taxon>Artemisiinae</taxon>
        <taxon>Artemisia</taxon>
    </lineage>
</organism>
<protein>
    <submittedName>
        <fullName evidence="2">Jacalin-like lectin domain-containing protein</fullName>
    </submittedName>
</protein>
<dbReference type="InterPro" id="IPR045272">
    <property type="entry name" value="ANXUR1/2-like"/>
</dbReference>
<dbReference type="InterPro" id="IPR001245">
    <property type="entry name" value="Ser-Thr/Tyr_kinase_cat_dom"/>
</dbReference>
<keyword evidence="3" id="KW-1185">Reference proteome</keyword>
<dbReference type="InterPro" id="IPR000719">
    <property type="entry name" value="Prot_kinase_dom"/>
</dbReference>
<dbReference type="InterPro" id="IPR011009">
    <property type="entry name" value="Kinase-like_dom_sf"/>
</dbReference>
<dbReference type="GO" id="GO:0009506">
    <property type="term" value="C:plasmodesma"/>
    <property type="evidence" value="ECO:0007669"/>
    <property type="project" value="TreeGrafter"/>
</dbReference>
<dbReference type="GO" id="GO:0030246">
    <property type="term" value="F:carbohydrate binding"/>
    <property type="evidence" value="ECO:0007669"/>
    <property type="project" value="UniProtKB-KW"/>
</dbReference>
<dbReference type="OrthoDB" id="1658195at2759"/>
<dbReference type="Pfam" id="PF07714">
    <property type="entry name" value="PK_Tyr_Ser-Thr"/>
    <property type="match status" value="1"/>
</dbReference>
<gene>
    <name evidence="2" type="ORF">CTI12_AA177270</name>
</gene>
<accession>A0A2U1PA15</accession>
<dbReference type="PANTHER" id="PTHR27003">
    <property type="entry name" value="OS07G0166700 PROTEIN"/>
    <property type="match status" value="1"/>
</dbReference>
<dbReference type="Pfam" id="PF00069">
    <property type="entry name" value="Pkinase"/>
    <property type="match status" value="1"/>
</dbReference>
<dbReference type="PANTHER" id="PTHR27003:SF326">
    <property type="entry name" value="PROTEIN KINASE DOMAIN-CONTAINING PROTEIN"/>
    <property type="match status" value="1"/>
</dbReference>